<feature type="region of interest" description="Disordered" evidence="1">
    <location>
        <begin position="670"/>
        <end position="918"/>
    </location>
</feature>
<proteinExistence type="predicted"/>
<feature type="compositionally biased region" description="Polar residues" evidence="1">
    <location>
        <begin position="1"/>
        <end position="15"/>
    </location>
</feature>
<keyword evidence="2" id="KW-0472">Membrane</keyword>
<feature type="region of interest" description="Disordered" evidence="1">
    <location>
        <begin position="426"/>
        <end position="464"/>
    </location>
</feature>
<evidence type="ECO:0000313" key="3">
    <source>
        <dbReference type="EMBL" id="KAK7463067.1"/>
    </source>
</evidence>
<feature type="compositionally biased region" description="Low complexity" evidence="1">
    <location>
        <begin position="647"/>
        <end position="657"/>
    </location>
</feature>
<evidence type="ECO:0000256" key="2">
    <source>
        <dbReference type="SAM" id="Phobius"/>
    </source>
</evidence>
<feature type="compositionally biased region" description="Basic and acidic residues" evidence="1">
    <location>
        <begin position="889"/>
        <end position="914"/>
    </location>
</feature>
<feature type="region of interest" description="Disordered" evidence="1">
    <location>
        <begin position="339"/>
        <end position="366"/>
    </location>
</feature>
<feature type="compositionally biased region" description="Acidic residues" evidence="1">
    <location>
        <begin position="564"/>
        <end position="575"/>
    </location>
</feature>
<feature type="compositionally biased region" description="Low complexity" evidence="1">
    <location>
        <begin position="601"/>
        <end position="615"/>
    </location>
</feature>
<keyword evidence="4" id="KW-1185">Reference proteome</keyword>
<feature type="compositionally biased region" description="Acidic residues" evidence="1">
    <location>
        <begin position="515"/>
        <end position="535"/>
    </location>
</feature>
<feature type="compositionally biased region" description="Basic and acidic residues" evidence="1">
    <location>
        <begin position="634"/>
        <end position="643"/>
    </location>
</feature>
<gene>
    <name evidence="3" type="ORF">VKT23_007653</name>
</gene>
<name>A0ABR1JNP5_9AGAR</name>
<feature type="compositionally biased region" description="Low complexity" evidence="1">
    <location>
        <begin position="731"/>
        <end position="758"/>
    </location>
</feature>
<feature type="compositionally biased region" description="Basic and acidic residues" evidence="1">
    <location>
        <begin position="696"/>
        <end position="714"/>
    </location>
</feature>
<evidence type="ECO:0000256" key="1">
    <source>
        <dbReference type="SAM" id="MobiDB-lite"/>
    </source>
</evidence>
<dbReference type="EMBL" id="JBANRG010000010">
    <property type="protein sequence ID" value="KAK7463067.1"/>
    <property type="molecule type" value="Genomic_DNA"/>
</dbReference>
<feature type="region of interest" description="Disordered" evidence="1">
    <location>
        <begin position="505"/>
        <end position="657"/>
    </location>
</feature>
<accession>A0ABR1JNP5</accession>
<feature type="compositionally biased region" description="Basic residues" evidence="1">
    <location>
        <begin position="861"/>
        <end position="871"/>
    </location>
</feature>
<keyword evidence="2" id="KW-0812">Transmembrane</keyword>
<keyword evidence="2" id="KW-1133">Transmembrane helix</keyword>
<comment type="caution">
    <text evidence="3">The sequence shown here is derived from an EMBL/GenBank/DDBJ whole genome shotgun (WGS) entry which is preliminary data.</text>
</comment>
<feature type="compositionally biased region" description="Basic and acidic residues" evidence="1">
    <location>
        <begin position="505"/>
        <end position="514"/>
    </location>
</feature>
<feature type="compositionally biased region" description="Basic and acidic residues" evidence="1">
    <location>
        <begin position="576"/>
        <end position="589"/>
    </location>
</feature>
<feature type="compositionally biased region" description="Low complexity" evidence="1">
    <location>
        <begin position="341"/>
        <end position="360"/>
    </location>
</feature>
<feature type="compositionally biased region" description="Low complexity" evidence="1">
    <location>
        <begin position="811"/>
        <end position="855"/>
    </location>
</feature>
<protein>
    <submittedName>
        <fullName evidence="3">Uncharacterized protein</fullName>
    </submittedName>
</protein>
<feature type="compositionally biased region" description="Low complexity" evidence="1">
    <location>
        <begin position="426"/>
        <end position="444"/>
    </location>
</feature>
<reference evidence="3 4" key="1">
    <citation type="submission" date="2024-01" db="EMBL/GenBank/DDBJ databases">
        <title>A draft genome for the cacao thread blight pathogen Marasmiellus scandens.</title>
        <authorList>
            <person name="Baruah I.K."/>
            <person name="Leung J."/>
            <person name="Bukari Y."/>
            <person name="Amoako-Attah I."/>
            <person name="Meinhardt L.W."/>
            <person name="Bailey B.A."/>
            <person name="Cohen S.P."/>
        </authorList>
    </citation>
    <scope>NUCLEOTIDE SEQUENCE [LARGE SCALE GENOMIC DNA]</scope>
    <source>
        <strain evidence="3 4">GH-19</strain>
    </source>
</reference>
<sequence>MSQPSSPHSESIASNSSFPSVSVSSSFFFSSAAHSPHTQSSESGNASEAANQGLIIPSLTLPEALHRPTPWGKTLGDLRILILDLEEESQSTSISISISPHAETNTSTLIKALLRENEDVVQVDDGWEWDEVGHVPVRVLHASTDWIEHSDPHGLEKYDPARNVQILDVGKNDVEDIKRIVLEPFHELAGVLPSASSSTGSSSIGLLANLISAPTTPLYTALLLLAPSSSQVQTSQNPKYTRVVETLGTLVPIIPVLVPSTSSALHASQFQYKFTVNPTYSPSYHHHRHPDHPLASTHPHYPMAELTSGSVSTSALHSQSETNLKLKPMTLPILRNTLFRPSQSDPASSSASHSVNPNPNHAGSHNITSGIGITTLRSETAELFLRWWRVEGIVKGIVQVGTPARSRPKLEHNRHGKESTITVTTTTTRIGSGSRSGSGFSSRSQFGDDDKYQNVVPEGDPSTFGRGSWLSFKARWEEEWEKKWEHMEGDLSRDVAVRLREVREMTRETERKDEEKEESQENEQEEEELLQDEPESISVPQDQHQHQSESESEQAVEAEVGSSVDEEQQIAENEEDKDKNGDENEDTNHPNDNMDEGVIFQLDLSPHSSSLPQSLTVHSSHAHTVIQDQDPDELERSPSEHDNSQATSPSLTNSYSSLSSFEVRYHHAPSLTLGLGSGPGSKRPLKDDEDEADVEEGGHAESRLSKTLTTKDYHSYSLDSSPNLPPPPPSTSNTSPQPASSSSSGPGSSSESASTSDEVPIPGPSSVSEQVETADVAISPGPKTPRAPGFSQDRMARRESTGTAIGVRMNLGTGTIRRLRTTASARSRSGSRSTSPSQSPSRRSGSGTRISASGTVGRTFVKPKNKVRPKVRQSSTAAMLDGSMVGKGKGKERAEQDERLPSADDTRARARPTDSEIGEIDLGPGLGFDPLHLPSLLVFSLSLLRPLRDRVRELIGVSNDVDASMGATASSGVTATEGSVASVASTVINNDANADDADTSLPPDTATVTATESVTIGSSVTSDGRGRNRGLGIFVVSLSLGVGVGLGYVIGRTMNRVVVVGVE</sequence>
<feature type="region of interest" description="Disordered" evidence="1">
    <location>
        <begin position="1"/>
        <end position="22"/>
    </location>
</feature>
<feature type="transmembrane region" description="Helical" evidence="2">
    <location>
        <begin position="1031"/>
        <end position="1050"/>
    </location>
</feature>
<evidence type="ECO:0000313" key="4">
    <source>
        <dbReference type="Proteomes" id="UP001498398"/>
    </source>
</evidence>
<organism evidence="3 4">
    <name type="scientific">Marasmiellus scandens</name>
    <dbReference type="NCBI Taxonomy" id="2682957"/>
    <lineage>
        <taxon>Eukaryota</taxon>
        <taxon>Fungi</taxon>
        <taxon>Dikarya</taxon>
        <taxon>Basidiomycota</taxon>
        <taxon>Agaricomycotina</taxon>
        <taxon>Agaricomycetes</taxon>
        <taxon>Agaricomycetidae</taxon>
        <taxon>Agaricales</taxon>
        <taxon>Marasmiineae</taxon>
        <taxon>Omphalotaceae</taxon>
        <taxon>Marasmiellus</taxon>
    </lineage>
</organism>
<dbReference type="Proteomes" id="UP001498398">
    <property type="component" value="Unassembled WGS sequence"/>
</dbReference>